<keyword evidence="7" id="KW-0813">Transport</keyword>
<dbReference type="PANTHER" id="PTHR30558">
    <property type="entry name" value="EXBD MEMBRANE COMPONENT OF PMF-DRIVEN MACROMOLECULE IMPORT SYSTEM"/>
    <property type="match status" value="1"/>
</dbReference>
<evidence type="ECO:0008006" key="11">
    <source>
        <dbReference type="Google" id="ProtNLM"/>
    </source>
</evidence>
<comment type="similarity">
    <text evidence="2 7">Belongs to the ExbD/TolR family.</text>
</comment>
<evidence type="ECO:0000256" key="5">
    <source>
        <dbReference type="ARBA" id="ARBA00022989"/>
    </source>
</evidence>
<keyword evidence="7" id="KW-0653">Protein transport</keyword>
<keyword evidence="6 8" id="KW-0472">Membrane</keyword>
<feature type="transmembrane region" description="Helical" evidence="8">
    <location>
        <begin position="12"/>
        <end position="31"/>
    </location>
</feature>
<dbReference type="InterPro" id="IPR003400">
    <property type="entry name" value="ExbD"/>
</dbReference>
<organism evidence="9 10">
    <name type="scientific">Pelagibacterium lentulum</name>
    <dbReference type="NCBI Taxonomy" id="2029865"/>
    <lineage>
        <taxon>Bacteria</taxon>
        <taxon>Pseudomonadati</taxon>
        <taxon>Pseudomonadota</taxon>
        <taxon>Alphaproteobacteria</taxon>
        <taxon>Hyphomicrobiales</taxon>
        <taxon>Devosiaceae</taxon>
        <taxon>Pelagibacterium</taxon>
    </lineage>
</organism>
<dbReference type="AlphaFoldDB" id="A0A916RKV0"/>
<dbReference type="GO" id="GO:0022857">
    <property type="term" value="F:transmembrane transporter activity"/>
    <property type="evidence" value="ECO:0007669"/>
    <property type="project" value="InterPro"/>
</dbReference>
<dbReference type="GO" id="GO:0015031">
    <property type="term" value="P:protein transport"/>
    <property type="evidence" value="ECO:0007669"/>
    <property type="project" value="UniProtKB-KW"/>
</dbReference>
<dbReference type="RefSeq" id="WP_127073674.1">
    <property type="nucleotide sequence ID" value="NZ_BMKB01000005.1"/>
</dbReference>
<dbReference type="Pfam" id="PF02472">
    <property type="entry name" value="ExbD"/>
    <property type="match status" value="1"/>
</dbReference>
<dbReference type="PANTHER" id="PTHR30558:SF3">
    <property type="entry name" value="BIOPOLYMER TRANSPORT PROTEIN EXBD-RELATED"/>
    <property type="match status" value="1"/>
</dbReference>
<accession>A0A916RKV0</accession>
<evidence type="ECO:0000313" key="10">
    <source>
        <dbReference type="Proteomes" id="UP000596977"/>
    </source>
</evidence>
<evidence type="ECO:0000256" key="2">
    <source>
        <dbReference type="ARBA" id="ARBA00005811"/>
    </source>
</evidence>
<evidence type="ECO:0000256" key="6">
    <source>
        <dbReference type="ARBA" id="ARBA00023136"/>
    </source>
</evidence>
<comment type="subcellular location">
    <subcellularLocation>
        <location evidence="1">Cell membrane</location>
        <topology evidence="1">Single-pass membrane protein</topology>
    </subcellularLocation>
    <subcellularLocation>
        <location evidence="7">Cell membrane</location>
        <topology evidence="7">Single-pass type II membrane protein</topology>
    </subcellularLocation>
</comment>
<proteinExistence type="inferred from homology"/>
<evidence type="ECO:0000256" key="8">
    <source>
        <dbReference type="SAM" id="Phobius"/>
    </source>
</evidence>
<keyword evidence="4 7" id="KW-0812">Transmembrane</keyword>
<keyword evidence="3" id="KW-1003">Cell membrane</keyword>
<evidence type="ECO:0000256" key="3">
    <source>
        <dbReference type="ARBA" id="ARBA00022475"/>
    </source>
</evidence>
<name>A0A916RKV0_9HYPH</name>
<comment type="caution">
    <text evidence="9">The sequence shown here is derived from an EMBL/GenBank/DDBJ whole genome shotgun (WGS) entry which is preliminary data.</text>
</comment>
<keyword evidence="5 8" id="KW-1133">Transmembrane helix</keyword>
<protein>
    <recommendedName>
        <fullName evidence="11">Biopolymer transporter ExbD</fullName>
    </recommendedName>
</protein>
<gene>
    <name evidence="9" type="ORF">GCM10011499_29610</name>
</gene>
<evidence type="ECO:0000256" key="7">
    <source>
        <dbReference type="RuleBase" id="RU003879"/>
    </source>
</evidence>
<evidence type="ECO:0000256" key="4">
    <source>
        <dbReference type="ARBA" id="ARBA00022692"/>
    </source>
</evidence>
<evidence type="ECO:0000313" key="9">
    <source>
        <dbReference type="EMBL" id="GGA57502.1"/>
    </source>
</evidence>
<keyword evidence="10" id="KW-1185">Reference proteome</keyword>
<sequence>MRINAAPRKRRPLSLTSLIDVIFLLLLFFMLTSTFSRYAEIPVSGGRVGSSGVAETAGILIRIDHQGAWEINGEPMEPGAVGAELQRLSDLGGTSAILLPRQDVSTQQLVEALEHLRRASAIPVSIAR</sequence>
<reference evidence="9 10" key="1">
    <citation type="journal article" date="2014" name="Int. J. Syst. Evol. Microbiol.">
        <title>Complete genome sequence of Corynebacterium casei LMG S-19264T (=DSM 44701T), isolated from a smear-ripened cheese.</title>
        <authorList>
            <consortium name="US DOE Joint Genome Institute (JGI-PGF)"/>
            <person name="Walter F."/>
            <person name="Albersmeier A."/>
            <person name="Kalinowski J."/>
            <person name="Ruckert C."/>
        </authorList>
    </citation>
    <scope>NUCLEOTIDE SEQUENCE [LARGE SCALE GENOMIC DNA]</scope>
    <source>
        <strain evidence="9 10">CGMCC 1.15896</strain>
    </source>
</reference>
<dbReference type="OrthoDB" id="8030720at2"/>
<dbReference type="GO" id="GO:0005886">
    <property type="term" value="C:plasma membrane"/>
    <property type="evidence" value="ECO:0007669"/>
    <property type="project" value="UniProtKB-SubCell"/>
</dbReference>
<dbReference type="EMBL" id="BMKB01000005">
    <property type="protein sequence ID" value="GGA57502.1"/>
    <property type="molecule type" value="Genomic_DNA"/>
</dbReference>
<dbReference type="Proteomes" id="UP000596977">
    <property type="component" value="Unassembled WGS sequence"/>
</dbReference>
<evidence type="ECO:0000256" key="1">
    <source>
        <dbReference type="ARBA" id="ARBA00004162"/>
    </source>
</evidence>